<dbReference type="GO" id="GO:0016779">
    <property type="term" value="F:nucleotidyltransferase activity"/>
    <property type="evidence" value="ECO:0007669"/>
    <property type="project" value="UniProtKB-KW"/>
</dbReference>
<dbReference type="NCBIfam" id="NF009905">
    <property type="entry name" value="PRK13368.1"/>
    <property type="match status" value="1"/>
</dbReference>
<comment type="caution">
    <text evidence="5">The sequence shown here is derived from an EMBL/GenBank/DDBJ whole genome shotgun (WGS) entry which is preliminary data.</text>
</comment>
<dbReference type="Proteomes" id="UP001500298">
    <property type="component" value="Unassembled WGS sequence"/>
</dbReference>
<keyword evidence="6" id="KW-1185">Reference proteome</keyword>
<dbReference type="InterPro" id="IPR003329">
    <property type="entry name" value="Cytidylyl_trans"/>
</dbReference>
<dbReference type="EMBL" id="BAABJX010000071">
    <property type="protein sequence ID" value="GAA4852325.1"/>
    <property type="molecule type" value="Genomic_DNA"/>
</dbReference>
<dbReference type="PANTHER" id="PTHR42866:SF2">
    <property type="entry name" value="3-DEOXY-MANNO-OCTULOSONATE CYTIDYLYLTRANSFERASE, MITOCHONDRIAL"/>
    <property type="match status" value="1"/>
</dbReference>
<dbReference type="SUPFAM" id="SSF53448">
    <property type="entry name" value="Nucleotide-diphospho-sugar transferases"/>
    <property type="match status" value="1"/>
</dbReference>
<dbReference type="CDD" id="cd02517">
    <property type="entry name" value="CMP-KDO-Synthetase"/>
    <property type="match status" value="1"/>
</dbReference>
<dbReference type="NCBIfam" id="NF003952">
    <property type="entry name" value="PRK05450.1-5"/>
    <property type="match status" value="1"/>
</dbReference>
<dbReference type="InterPro" id="IPR029044">
    <property type="entry name" value="Nucleotide-diphossugar_trans"/>
</dbReference>
<evidence type="ECO:0000313" key="5">
    <source>
        <dbReference type="EMBL" id="GAA4852325.1"/>
    </source>
</evidence>
<dbReference type="NCBIfam" id="NF003950">
    <property type="entry name" value="PRK05450.1-3"/>
    <property type="match status" value="1"/>
</dbReference>
<sequence length="249" mass="28096">MMIIGIIPARYASSRFPAKPLADMMGKSMIQRTYEQAKKALSLDKVVVATDHEKIYNHVKAFGGDAVLTSEFHLSGTDRCHEALQLQGEESFDYVINIQGDEPFIDPGQIDMLAGLIQTQGTDIATLGIQIQENGKLFDPNIVKLIKNKEGNAIYFSRQAIPYLRDYPQDVWLDHHDFYKHIGIYAYKAEALGEITKLKPSPLEQMEKLEQLRWLENGYTIKVGVTDKESIGIDTPLDLENALKLLINE</sequence>
<dbReference type="RefSeq" id="WP_345375302.1">
    <property type="nucleotide sequence ID" value="NZ_BAABJX010000071.1"/>
</dbReference>
<dbReference type="InterPro" id="IPR004528">
    <property type="entry name" value="KdsB"/>
</dbReference>
<proteinExistence type="inferred from homology"/>
<keyword evidence="3 4" id="KW-0448">Lipopolysaccharide biosynthesis</keyword>
<keyword evidence="2 4" id="KW-0548">Nucleotidyltransferase</keyword>
<comment type="catalytic activity">
    <reaction evidence="4">
        <text>3-deoxy-alpha-D-manno-oct-2-ulosonate + CTP = CMP-3-deoxy-beta-D-manno-octulosonate + diphosphate</text>
        <dbReference type="Rhea" id="RHEA:23448"/>
        <dbReference type="ChEBI" id="CHEBI:33019"/>
        <dbReference type="ChEBI" id="CHEBI:37563"/>
        <dbReference type="ChEBI" id="CHEBI:85986"/>
        <dbReference type="ChEBI" id="CHEBI:85987"/>
        <dbReference type="EC" id="2.7.7.38"/>
    </reaction>
</comment>
<name>A0ABP9DMC7_9BACT</name>
<evidence type="ECO:0000256" key="4">
    <source>
        <dbReference type="HAMAP-Rule" id="MF_00057"/>
    </source>
</evidence>
<evidence type="ECO:0000256" key="2">
    <source>
        <dbReference type="ARBA" id="ARBA00022695"/>
    </source>
</evidence>
<dbReference type="EC" id="2.7.7.38" evidence="4"/>
<comment type="pathway">
    <text evidence="4">Nucleotide-sugar biosynthesis; CMP-3-deoxy-D-manno-octulosonate biosynthesis; CMP-3-deoxy-D-manno-octulosonate from 3-deoxy-D-manno-octulosonate and CTP: step 1/1.</text>
</comment>
<dbReference type="NCBIfam" id="TIGR00466">
    <property type="entry name" value="kdsB"/>
    <property type="match status" value="1"/>
</dbReference>
<comment type="function">
    <text evidence="4">Activates KDO (a required 8-carbon sugar) for incorporation into bacterial lipopolysaccharide in Gram-negative bacteria.</text>
</comment>
<dbReference type="Pfam" id="PF02348">
    <property type="entry name" value="CTP_transf_3"/>
    <property type="match status" value="1"/>
</dbReference>
<keyword evidence="1 4" id="KW-0808">Transferase</keyword>
<evidence type="ECO:0000256" key="3">
    <source>
        <dbReference type="ARBA" id="ARBA00022985"/>
    </source>
</evidence>
<gene>
    <name evidence="4 5" type="primary">kdsB</name>
    <name evidence="5" type="ORF">GCM10023331_41030</name>
</gene>
<evidence type="ECO:0000256" key="1">
    <source>
        <dbReference type="ARBA" id="ARBA00022679"/>
    </source>
</evidence>
<evidence type="ECO:0000313" key="6">
    <source>
        <dbReference type="Proteomes" id="UP001500298"/>
    </source>
</evidence>
<accession>A0ABP9DMC7</accession>
<organism evidence="5 6">
    <name type="scientific">Algivirga pacifica</name>
    <dbReference type="NCBI Taxonomy" id="1162670"/>
    <lineage>
        <taxon>Bacteria</taxon>
        <taxon>Pseudomonadati</taxon>
        <taxon>Bacteroidota</taxon>
        <taxon>Cytophagia</taxon>
        <taxon>Cytophagales</taxon>
        <taxon>Flammeovirgaceae</taxon>
        <taxon>Algivirga</taxon>
    </lineage>
</organism>
<protein>
    <recommendedName>
        <fullName evidence="4">3-deoxy-manno-octulosonate cytidylyltransferase</fullName>
        <ecNumber evidence="4">2.7.7.38</ecNumber>
    </recommendedName>
    <alternativeName>
        <fullName evidence="4">CMP-2-keto-3-deoxyoctulosonic acid synthase</fullName>
        <shortName evidence="4">CKS</shortName>
        <shortName evidence="4">CMP-KDO synthase</shortName>
    </alternativeName>
</protein>
<keyword evidence="4" id="KW-0963">Cytoplasm</keyword>
<reference evidence="6" key="1">
    <citation type="journal article" date="2019" name="Int. J. Syst. Evol. Microbiol.">
        <title>The Global Catalogue of Microorganisms (GCM) 10K type strain sequencing project: providing services to taxonomists for standard genome sequencing and annotation.</title>
        <authorList>
            <consortium name="The Broad Institute Genomics Platform"/>
            <consortium name="The Broad Institute Genome Sequencing Center for Infectious Disease"/>
            <person name="Wu L."/>
            <person name="Ma J."/>
        </authorList>
    </citation>
    <scope>NUCLEOTIDE SEQUENCE [LARGE SCALE GENOMIC DNA]</scope>
    <source>
        <strain evidence="6">JCM 18326</strain>
    </source>
</reference>
<comment type="similarity">
    <text evidence="4">Belongs to the KdsB family.</text>
</comment>
<dbReference type="HAMAP" id="MF_00057">
    <property type="entry name" value="KdsB"/>
    <property type="match status" value="1"/>
</dbReference>
<dbReference type="PANTHER" id="PTHR42866">
    <property type="entry name" value="3-DEOXY-MANNO-OCTULOSONATE CYTIDYLYLTRANSFERASE"/>
    <property type="match status" value="1"/>
</dbReference>
<dbReference type="Gene3D" id="3.90.550.10">
    <property type="entry name" value="Spore Coat Polysaccharide Biosynthesis Protein SpsA, Chain A"/>
    <property type="match status" value="1"/>
</dbReference>
<comment type="subcellular location">
    <subcellularLocation>
        <location evidence="4">Cytoplasm</location>
    </subcellularLocation>
</comment>